<gene>
    <name evidence="2" type="ORF">F511_03831</name>
</gene>
<accession>A0A2Z7BW07</accession>
<feature type="compositionally biased region" description="Basic residues" evidence="1">
    <location>
        <begin position="1"/>
        <end position="10"/>
    </location>
</feature>
<feature type="compositionally biased region" description="Polar residues" evidence="1">
    <location>
        <begin position="65"/>
        <end position="77"/>
    </location>
</feature>
<evidence type="ECO:0000313" key="3">
    <source>
        <dbReference type="Proteomes" id="UP000250235"/>
    </source>
</evidence>
<evidence type="ECO:0000313" key="2">
    <source>
        <dbReference type="EMBL" id="KZV36390.1"/>
    </source>
</evidence>
<dbReference type="Proteomes" id="UP000250235">
    <property type="component" value="Unassembled WGS sequence"/>
</dbReference>
<dbReference type="EMBL" id="KV003899">
    <property type="protein sequence ID" value="KZV36390.1"/>
    <property type="molecule type" value="Genomic_DNA"/>
</dbReference>
<feature type="compositionally biased region" description="Basic and acidic residues" evidence="1">
    <location>
        <begin position="43"/>
        <end position="64"/>
    </location>
</feature>
<organism evidence="2 3">
    <name type="scientific">Dorcoceras hygrometricum</name>
    <dbReference type="NCBI Taxonomy" id="472368"/>
    <lineage>
        <taxon>Eukaryota</taxon>
        <taxon>Viridiplantae</taxon>
        <taxon>Streptophyta</taxon>
        <taxon>Embryophyta</taxon>
        <taxon>Tracheophyta</taxon>
        <taxon>Spermatophyta</taxon>
        <taxon>Magnoliopsida</taxon>
        <taxon>eudicotyledons</taxon>
        <taxon>Gunneridae</taxon>
        <taxon>Pentapetalae</taxon>
        <taxon>asterids</taxon>
        <taxon>lamiids</taxon>
        <taxon>Lamiales</taxon>
        <taxon>Gesneriaceae</taxon>
        <taxon>Didymocarpoideae</taxon>
        <taxon>Trichosporeae</taxon>
        <taxon>Loxocarpinae</taxon>
        <taxon>Dorcoceras</taxon>
    </lineage>
</organism>
<feature type="compositionally biased region" description="Basic residues" evidence="1">
    <location>
        <begin position="30"/>
        <end position="42"/>
    </location>
</feature>
<feature type="region of interest" description="Disordered" evidence="1">
    <location>
        <begin position="122"/>
        <end position="141"/>
    </location>
</feature>
<reference evidence="2 3" key="1">
    <citation type="journal article" date="2015" name="Proc. Natl. Acad. Sci. U.S.A.">
        <title>The resurrection genome of Boea hygrometrica: A blueprint for survival of dehydration.</title>
        <authorList>
            <person name="Xiao L."/>
            <person name="Yang G."/>
            <person name="Zhang L."/>
            <person name="Yang X."/>
            <person name="Zhao S."/>
            <person name="Ji Z."/>
            <person name="Zhou Q."/>
            <person name="Hu M."/>
            <person name="Wang Y."/>
            <person name="Chen M."/>
            <person name="Xu Y."/>
            <person name="Jin H."/>
            <person name="Xiao X."/>
            <person name="Hu G."/>
            <person name="Bao F."/>
            <person name="Hu Y."/>
            <person name="Wan P."/>
            <person name="Li L."/>
            <person name="Deng X."/>
            <person name="Kuang T."/>
            <person name="Xiang C."/>
            <person name="Zhu J.K."/>
            <person name="Oliver M.J."/>
            <person name="He Y."/>
        </authorList>
    </citation>
    <scope>NUCLEOTIDE SEQUENCE [LARGE SCALE GENOMIC DNA]</scope>
    <source>
        <strain evidence="3">cv. XS01</strain>
    </source>
</reference>
<feature type="region of interest" description="Disordered" evidence="1">
    <location>
        <begin position="1"/>
        <end position="103"/>
    </location>
</feature>
<proteinExistence type="predicted"/>
<dbReference type="PANTHER" id="PTHR34055:SF7">
    <property type="entry name" value="NEUROFILAMENT MEDIUM POLYPEPTIDE-LIKE"/>
    <property type="match status" value="1"/>
</dbReference>
<evidence type="ECO:0000256" key="1">
    <source>
        <dbReference type="SAM" id="MobiDB-lite"/>
    </source>
</evidence>
<name>A0A2Z7BW07_9LAMI</name>
<protein>
    <submittedName>
        <fullName evidence="2">Uncharacterized protein</fullName>
    </submittedName>
</protein>
<sequence length="141" mass="15754">MGRGRGKGKKQSVIAAGDDPRNEGDENLPLKRRVGRPQKTLKAKVENENEYEMLKEDEGREDTKSWVSSESSKNQVCMDSGRKRKRASQLKEDADSVKEENDVVTKTNATVLIKTSVGYRQIGSRRKSTPRRAAEVGVECS</sequence>
<dbReference type="PANTHER" id="PTHR34055">
    <property type="entry name" value="OS09G0491596 PROTEIN"/>
    <property type="match status" value="1"/>
</dbReference>
<dbReference type="AlphaFoldDB" id="A0A2Z7BW07"/>
<feature type="compositionally biased region" description="Basic and acidic residues" evidence="1">
    <location>
        <begin position="89"/>
        <end position="103"/>
    </location>
</feature>
<keyword evidence="3" id="KW-1185">Reference proteome</keyword>
<dbReference type="OrthoDB" id="693270at2759"/>